<dbReference type="EMBL" id="UYJE01005644">
    <property type="protein sequence ID" value="VDI38946.1"/>
    <property type="molecule type" value="Genomic_DNA"/>
</dbReference>
<dbReference type="AlphaFoldDB" id="A0A8B6ERZ2"/>
<comment type="caution">
    <text evidence="3">The sequence shown here is derived from an EMBL/GenBank/DDBJ whole genome shotgun (WGS) entry which is preliminary data.</text>
</comment>
<dbReference type="PANTHER" id="PTHR35347:SF1">
    <property type="entry name" value="COILED-COIL DOMAIN-CONTAINING PROTEIN 175"/>
    <property type="match status" value="1"/>
</dbReference>
<sequence>MSAKHLMPEVNAAVERLLELADRMKYEEFGFLDKDVVNIDKVIDSMHELEKERRGAHDLLETETIHASILRHKLQFLPPSIKSEIKEAVYSARQDNAEALDNLKKKLESINNNIKYLEERQHDLEGDYSTLLPERISASKEHEDIIQELNEKMAEKAGLQIVLNETRDQVRQTNQNIVDLEDGILQLKEDLIHERTEARHEKKKLKQLVSDTNSKTKMQKEENVVMKKELDLIHEKLVDNEGQLDAVRKSLQTYEDSKAKLEAEERQLSDQLANKLRQNEALRKKGVAIINEDMKLQKQYEDTERLLLKKFKKLETETQKEDDRNYELEGQKLELHSDLEEKMLQRQEDFEEVKALDGALQDQKRELGIKAELVGKMQAENVEMADTMESLAESHKAVLAQLNQQIEEFREQLNKERKERMNVQNQKNNVSKDIEEMKMDNHTFLTQMNTQIQDGKVQHLELTNEGTSLQKELKEDEKEITDLEGNLTKAQDDYQNMFDAMKYKVARYEQEIAEMERAIIDRKNDIEEKTPAYEDLEKFFENRTNEYDVLKRSIAKMRQKKSQLEDSIHKDTMKKQQMTEPREKLKKDLKKKRDEAIFQLKRHGEDRQKLEKDIYIAGCKLRSVLEENHKFEEVIRAYQIDLL</sequence>
<dbReference type="OrthoDB" id="10031759at2759"/>
<name>A0A8B6ERZ2_MYTGA</name>
<proteinExistence type="predicted"/>
<feature type="region of interest" description="Disordered" evidence="2">
    <location>
        <begin position="561"/>
        <end position="586"/>
    </location>
</feature>
<feature type="compositionally biased region" description="Basic and acidic residues" evidence="2">
    <location>
        <begin position="562"/>
        <end position="574"/>
    </location>
</feature>
<protein>
    <submittedName>
        <fullName evidence="3">Uncharacterized protein</fullName>
    </submittedName>
</protein>
<feature type="coiled-coil region" evidence="1">
    <location>
        <begin position="163"/>
        <end position="208"/>
    </location>
</feature>
<organism evidence="3 4">
    <name type="scientific">Mytilus galloprovincialis</name>
    <name type="common">Mediterranean mussel</name>
    <dbReference type="NCBI Taxonomy" id="29158"/>
    <lineage>
        <taxon>Eukaryota</taxon>
        <taxon>Metazoa</taxon>
        <taxon>Spiralia</taxon>
        <taxon>Lophotrochozoa</taxon>
        <taxon>Mollusca</taxon>
        <taxon>Bivalvia</taxon>
        <taxon>Autobranchia</taxon>
        <taxon>Pteriomorphia</taxon>
        <taxon>Mytilida</taxon>
        <taxon>Mytiloidea</taxon>
        <taxon>Mytilidae</taxon>
        <taxon>Mytilinae</taxon>
        <taxon>Mytilus</taxon>
    </lineage>
</organism>
<feature type="coiled-coil region" evidence="1">
    <location>
        <begin position="93"/>
        <end position="127"/>
    </location>
</feature>
<dbReference type="InterPro" id="IPR038834">
    <property type="entry name" value="CCDC175"/>
</dbReference>
<feature type="coiled-coil region" evidence="1">
    <location>
        <begin position="244"/>
        <end position="285"/>
    </location>
</feature>
<evidence type="ECO:0000256" key="1">
    <source>
        <dbReference type="SAM" id="Coils"/>
    </source>
</evidence>
<gene>
    <name evidence="3" type="ORF">MGAL_10B026805</name>
</gene>
<evidence type="ECO:0000313" key="3">
    <source>
        <dbReference type="EMBL" id="VDI38946.1"/>
    </source>
</evidence>
<dbReference type="Proteomes" id="UP000596742">
    <property type="component" value="Unassembled WGS sequence"/>
</dbReference>
<reference evidence="3" key="1">
    <citation type="submission" date="2018-11" db="EMBL/GenBank/DDBJ databases">
        <authorList>
            <person name="Alioto T."/>
            <person name="Alioto T."/>
        </authorList>
    </citation>
    <scope>NUCLEOTIDE SEQUENCE</scope>
</reference>
<accession>A0A8B6ERZ2</accession>
<evidence type="ECO:0000256" key="2">
    <source>
        <dbReference type="SAM" id="MobiDB-lite"/>
    </source>
</evidence>
<dbReference type="PANTHER" id="PTHR35347">
    <property type="entry name" value="COILED-COIL DOMAIN-CONTAINING PROTEIN 175"/>
    <property type="match status" value="1"/>
</dbReference>
<keyword evidence="1" id="KW-0175">Coiled coil</keyword>
<keyword evidence="4" id="KW-1185">Reference proteome</keyword>
<evidence type="ECO:0000313" key="4">
    <source>
        <dbReference type="Proteomes" id="UP000596742"/>
    </source>
</evidence>